<protein>
    <submittedName>
        <fullName evidence="1">Uncharacterized protein</fullName>
    </submittedName>
</protein>
<evidence type="ECO:0000313" key="1">
    <source>
        <dbReference type="EMBL" id="KAI3808887.1"/>
    </source>
</evidence>
<sequence>MFHEAFERFNLMIKNCPHHGIELWELLNAFHEGLNSEDARDLMSITNGTFGTNHEQDDWAFLEQMAVTSKRKAQSSRRARPTITRTQVHAVEDGNVQTTNQVYDVCTNCNELGHRADVCLVGVVEGQYEEVNAIQGQGGGGRNYNMNSNTYHPGLRNHPNLRYGNPTNQANPNFQGSQGNYVPRQQFNNQGFQRQFQQPGGDQSGYSGQVTSSGNEVMDMLRMMQQDMQRRNQMDEARLQKDEIRDKAIQSLTTQMGQLASEVALLKKNKGQLPSDTVTNPKNIKSVNINVVSTVPNSEFNETFLTSSCQVNAGIGKEAEAENDKEHGAPIVPIRVEKLKIPHALLDYGAGMSVLPGELYDMYDFGPLQDIDTMVSLADESWRRPRGVVRNVKIQLGEFEYPVDFLVLDYASTKMAAQQRVILGRPFLYTANAQINCRDGVITMTKKNCKLSFDVQTRVIIYESNEGKGGESSDCMTKVCQRMKINHPPDREEKHTGSSRSVFDYPPNRNGTDAFYSMARCSDGDGRNRFFEPP</sequence>
<accession>A0ACB9IP89</accession>
<evidence type="ECO:0000313" key="2">
    <source>
        <dbReference type="Proteomes" id="UP001056120"/>
    </source>
</evidence>
<dbReference type="EMBL" id="CM042025">
    <property type="protein sequence ID" value="KAI3808887.1"/>
    <property type="molecule type" value="Genomic_DNA"/>
</dbReference>
<dbReference type="Proteomes" id="UP001056120">
    <property type="component" value="Linkage Group LG08"/>
</dbReference>
<organism evidence="1 2">
    <name type="scientific">Smallanthus sonchifolius</name>
    <dbReference type="NCBI Taxonomy" id="185202"/>
    <lineage>
        <taxon>Eukaryota</taxon>
        <taxon>Viridiplantae</taxon>
        <taxon>Streptophyta</taxon>
        <taxon>Embryophyta</taxon>
        <taxon>Tracheophyta</taxon>
        <taxon>Spermatophyta</taxon>
        <taxon>Magnoliopsida</taxon>
        <taxon>eudicotyledons</taxon>
        <taxon>Gunneridae</taxon>
        <taxon>Pentapetalae</taxon>
        <taxon>asterids</taxon>
        <taxon>campanulids</taxon>
        <taxon>Asterales</taxon>
        <taxon>Asteraceae</taxon>
        <taxon>Asteroideae</taxon>
        <taxon>Heliantheae alliance</taxon>
        <taxon>Millerieae</taxon>
        <taxon>Smallanthus</taxon>
    </lineage>
</organism>
<reference evidence="2" key="1">
    <citation type="journal article" date="2022" name="Mol. Ecol. Resour.">
        <title>The genomes of chicory, endive, great burdock and yacon provide insights into Asteraceae palaeo-polyploidization history and plant inulin production.</title>
        <authorList>
            <person name="Fan W."/>
            <person name="Wang S."/>
            <person name="Wang H."/>
            <person name="Wang A."/>
            <person name="Jiang F."/>
            <person name="Liu H."/>
            <person name="Zhao H."/>
            <person name="Xu D."/>
            <person name="Zhang Y."/>
        </authorList>
    </citation>
    <scope>NUCLEOTIDE SEQUENCE [LARGE SCALE GENOMIC DNA]</scope>
    <source>
        <strain evidence="2">cv. Yunnan</strain>
    </source>
</reference>
<comment type="caution">
    <text evidence="1">The sequence shown here is derived from an EMBL/GenBank/DDBJ whole genome shotgun (WGS) entry which is preliminary data.</text>
</comment>
<proteinExistence type="predicted"/>
<keyword evidence="2" id="KW-1185">Reference proteome</keyword>
<reference evidence="1 2" key="2">
    <citation type="journal article" date="2022" name="Mol. Ecol. Resour.">
        <title>The genomes of chicory, endive, great burdock and yacon provide insights into Asteraceae paleo-polyploidization history and plant inulin production.</title>
        <authorList>
            <person name="Fan W."/>
            <person name="Wang S."/>
            <person name="Wang H."/>
            <person name="Wang A."/>
            <person name="Jiang F."/>
            <person name="Liu H."/>
            <person name="Zhao H."/>
            <person name="Xu D."/>
            <person name="Zhang Y."/>
        </authorList>
    </citation>
    <scope>NUCLEOTIDE SEQUENCE [LARGE SCALE GENOMIC DNA]</scope>
    <source>
        <strain evidence="2">cv. Yunnan</strain>
        <tissue evidence="1">Leaves</tissue>
    </source>
</reference>
<gene>
    <name evidence="1" type="ORF">L1987_24850</name>
</gene>
<name>A0ACB9IP89_9ASTR</name>